<evidence type="ECO:0000256" key="2">
    <source>
        <dbReference type="ARBA" id="ARBA00013194"/>
    </source>
</evidence>
<evidence type="ECO:0000313" key="16">
    <source>
        <dbReference type="EMBL" id="KOO33399.1"/>
    </source>
</evidence>
<feature type="domain" description="PPIase FKBP-type" evidence="14">
    <location>
        <begin position="109"/>
        <end position="198"/>
    </location>
</feature>
<name>A0A0M0K3K8_9EUKA</name>
<dbReference type="PROSITE" id="PS50059">
    <property type="entry name" value="FKBP_PPIASE"/>
    <property type="match status" value="1"/>
</dbReference>
<evidence type="ECO:0000256" key="12">
    <source>
        <dbReference type="SAM" id="MobiDB-lite"/>
    </source>
</evidence>
<dbReference type="Proteomes" id="UP000037460">
    <property type="component" value="Unassembled WGS sequence"/>
</dbReference>
<feature type="chain" id="PRO_5013221019" description="peptidylprolyl isomerase" evidence="13">
    <location>
        <begin position="16"/>
        <end position="272"/>
    </location>
</feature>
<dbReference type="SUPFAM" id="SSF47473">
    <property type="entry name" value="EF-hand"/>
    <property type="match status" value="1"/>
</dbReference>
<dbReference type="OrthoDB" id="1902587at2759"/>
<feature type="region of interest" description="Disordered" evidence="12">
    <location>
        <begin position="231"/>
        <end position="272"/>
    </location>
</feature>
<dbReference type="GO" id="GO:0005783">
    <property type="term" value="C:endoplasmic reticulum"/>
    <property type="evidence" value="ECO:0007669"/>
    <property type="project" value="UniProtKB-ARBA"/>
</dbReference>
<proteinExistence type="predicted"/>
<evidence type="ECO:0000256" key="7">
    <source>
        <dbReference type="ARBA" id="ARBA00023110"/>
    </source>
</evidence>
<keyword evidence="5" id="KW-0256">Endoplasmic reticulum</keyword>
<organism evidence="16 17">
    <name type="scientific">Chrysochromulina tobinii</name>
    <dbReference type="NCBI Taxonomy" id="1460289"/>
    <lineage>
        <taxon>Eukaryota</taxon>
        <taxon>Haptista</taxon>
        <taxon>Haptophyta</taxon>
        <taxon>Prymnesiophyceae</taxon>
        <taxon>Prymnesiales</taxon>
        <taxon>Chrysochromulinaceae</taxon>
        <taxon>Chrysochromulina</taxon>
    </lineage>
</organism>
<gene>
    <name evidence="16" type="ORF">Ctob_008768</name>
</gene>
<dbReference type="Gene3D" id="1.10.238.10">
    <property type="entry name" value="EF-hand"/>
    <property type="match status" value="1"/>
</dbReference>
<dbReference type="PANTHER" id="PTHR46222">
    <property type="entry name" value="PEPTIDYL-PROLYL CIS-TRANS ISOMERASE FKBP7/14"/>
    <property type="match status" value="1"/>
</dbReference>
<dbReference type="PROSITE" id="PS50222">
    <property type="entry name" value="EF_HAND_2"/>
    <property type="match status" value="1"/>
</dbReference>
<sequence length="272" mass="29691">MSLRWLIVLAATASAAELKVDQLAADLQRARDELAAFESSSAKHLAWLRAEVEKASSAFEVEKREAALAKREQAAFEVSDVEDSGAGQLKVTYNSGPKECTDADRVKVGDQISLRYTLKIDESSATGNKGMQYDSGVFDTKIGVGRVIPGWDKGLIGLCKNAKWTLVVPPEMGYGSKGMSDIPGGATLNFDVEVISITVGGPEPNLFKEIDFNEDGKLSTTELLMHFKKQNPDTWELPPGLMENEDKDKDNHVSWEEFSGPKGNKPPAKDEL</sequence>
<accession>A0A0M0K3K8</accession>
<evidence type="ECO:0000259" key="14">
    <source>
        <dbReference type="PROSITE" id="PS50059"/>
    </source>
</evidence>
<feature type="coiled-coil region" evidence="11">
    <location>
        <begin position="13"/>
        <end position="40"/>
    </location>
</feature>
<dbReference type="EC" id="5.2.1.8" evidence="2 10"/>
<evidence type="ECO:0000256" key="1">
    <source>
        <dbReference type="ARBA" id="ARBA00000971"/>
    </source>
</evidence>
<evidence type="ECO:0000256" key="11">
    <source>
        <dbReference type="SAM" id="Coils"/>
    </source>
</evidence>
<dbReference type="Gene3D" id="3.10.50.40">
    <property type="match status" value="1"/>
</dbReference>
<evidence type="ECO:0000256" key="3">
    <source>
        <dbReference type="ARBA" id="ARBA00022729"/>
    </source>
</evidence>
<evidence type="ECO:0000256" key="4">
    <source>
        <dbReference type="ARBA" id="ARBA00022737"/>
    </source>
</evidence>
<keyword evidence="6" id="KW-0106">Calcium</keyword>
<dbReference type="InterPro" id="IPR002048">
    <property type="entry name" value="EF_hand_dom"/>
</dbReference>
<dbReference type="InterPro" id="IPR052273">
    <property type="entry name" value="PPIase_FKBP"/>
</dbReference>
<comment type="catalytic activity">
    <reaction evidence="1 10">
        <text>[protein]-peptidylproline (omega=180) = [protein]-peptidylproline (omega=0)</text>
        <dbReference type="Rhea" id="RHEA:16237"/>
        <dbReference type="Rhea" id="RHEA-COMP:10747"/>
        <dbReference type="Rhea" id="RHEA-COMP:10748"/>
        <dbReference type="ChEBI" id="CHEBI:83833"/>
        <dbReference type="ChEBI" id="CHEBI:83834"/>
        <dbReference type="EC" id="5.2.1.8"/>
    </reaction>
</comment>
<keyword evidence="9 10" id="KW-0413">Isomerase</keyword>
<dbReference type="PROSITE" id="PS00018">
    <property type="entry name" value="EF_HAND_1"/>
    <property type="match status" value="2"/>
</dbReference>
<dbReference type="PANTHER" id="PTHR46222:SF3">
    <property type="entry name" value="PEPTIDYLPROLYL ISOMERASE"/>
    <property type="match status" value="1"/>
</dbReference>
<keyword evidence="11" id="KW-0175">Coiled coil</keyword>
<feature type="compositionally biased region" description="Basic and acidic residues" evidence="12">
    <location>
        <begin position="244"/>
        <end position="255"/>
    </location>
</feature>
<dbReference type="InterPro" id="IPR046357">
    <property type="entry name" value="PPIase_dom_sf"/>
</dbReference>
<evidence type="ECO:0000256" key="8">
    <source>
        <dbReference type="ARBA" id="ARBA00023180"/>
    </source>
</evidence>
<comment type="caution">
    <text evidence="16">The sequence shown here is derived from an EMBL/GenBank/DDBJ whole genome shotgun (WGS) entry which is preliminary data.</text>
</comment>
<evidence type="ECO:0000256" key="9">
    <source>
        <dbReference type="ARBA" id="ARBA00023235"/>
    </source>
</evidence>
<evidence type="ECO:0000313" key="17">
    <source>
        <dbReference type="Proteomes" id="UP000037460"/>
    </source>
</evidence>
<reference evidence="17" key="1">
    <citation type="journal article" date="2015" name="PLoS Genet.">
        <title>Genome Sequence and Transcriptome Analyses of Chrysochromulina tobin: Metabolic Tools for Enhanced Algal Fitness in the Prominent Order Prymnesiales (Haptophyceae).</title>
        <authorList>
            <person name="Hovde B.T."/>
            <person name="Deodato C.R."/>
            <person name="Hunsperger H.M."/>
            <person name="Ryken S.A."/>
            <person name="Yost W."/>
            <person name="Jha R.K."/>
            <person name="Patterson J."/>
            <person name="Monnat R.J. Jr."/>
            <person name="Barlow S.B."/>
            <person name="Starkenburg S.R."/>
            <person name="Cattolico R.A."/>
        </authorList>
    </citation>
    <scope>NUCLEOTIDE SEQUENCE</scope>
    <source>
        <strain evidence="17">CCMP291</strain>
    </source>
</reference>
<dbReference type="EMBL" id="JWZX01001527">
    <property type="protein sequence ID" value="KOO33399.1"/>
    <property type="molecule type" value="Genomic_DNA"/>
</dbReference>
<keyword evidence="7 10" id="KW-0697">Rotamase</keyword>
<evidence type="ECO:0000256" key="5">
    <source>
        <dbReference type="ARBA" id="ARBA00022824"/>
    </source>
</evidence>
<evidence type="ECO:0000256" key="10">
    <source>
        <dbReference type="PROSITE-ProRule" id="PRU00277"/>
    </source>
</evidence>
<dbReference type="AlphaFoldDB" id="A0A0M0K3K8"/>
<evidence type="ECO:0000256" key="13">
    <source>
        <dbReference type="SAM" id="SignalP"/>
    </source>
</evidence>
<keyword evidence="4" id="KW-0677">Repeat</keyword>
<dbReference type="SUPFAM" id="SSF54534">
    <property type="entry name" value="FKBP-like"/>
    <property type="match status" value="1"/>
</dbReference>
<evidence type="ECO:0000259" key="15">
    <source>
        <dbReference type="PROSITE" id="PS50222"/>
    </source>
</evidence>
<feature type="signal peptide" evidence="13">
    <location>
        <begin position="1"/>
        <end position="15"/>
    </location>
</feature>
<feature type="domain" description="EF-hand" evidence="15">
    <location>
        <begin position="205"/>
        <end position="233"/>
    </location>
</feature>
<keyword evidence="3 13" id="KW-0732">Signal</keyword>
<keyword evidence="17" id="KW-1185">Reference proteome</keyword>
<dbReference type="GO" id="GO:0005509">
    <property type="term" value="F:calcium ion binding"/>
    <property type="evidence" value="ECO:0007669"/>
    <property type="project" value="InterPro"/>
</dbReference>
<keyword evidence="8" id="KW-0325">Glycoprotein</keyword>
<dbReference type="GO" id="GO:0003755">
    <property type="term" value="F:peptidyl-prolyl cis-trans isomerase activity"/>
    <property type="evidence" value="ECO:0007669"/>
    <property type="project" value="UniProtKB-KW"/>
</dbReference>
<dbReference type="Pfam" id="PF00254">
    <property type="entry name" value="FKBP_C"/>
    <property type="match status" value="1"/>
</dbReference>
<protein>
    <recommendedName>
        <fullName evidence="2 10">peptidylprolyl isomerase</fullName>
        <ecNumber evidence="2 10">5.2.1.8</ecNumber>
    </recommendedName>
</protein>
<evidence type="ECO:0000256" key="6">
    <source>
        <dbReference type="ARBA" id="ARBA00022837"/>
    </source>
</evidence>
<dbReference type="InterPro" id="IPR011992">
    <property type="entry name" value="EF-hand-dom_pair"/>
</dbReference>
<dbReference type="InterPro" id="IPR018247">
    <property type="entry name" value="EF_Hand_1_Ca_BS"/>
</dbReference>
<dbReference type="InterPro" id="IPR001179">
    <property type="entry name" value="PPIase_FKBP_dom"/>
</dbReference>